<name>A0ABV8XKH8_9DEIO</name>
<gene>
    <name evidence="2" type="ORF">ACFOZ9_03260</name>
</gene>
<dbReference type="Pfam" id="PF19458">
    <property type="entry name" value="DUF5995"/>
    <property type="match status" value="1"/>
</dbReference>
<evidence type="ECO:0000313" key="3">
    <source>
        <dbReference type="Proteomes" id="UP001595998"/>
    </source>
</evidence>
<dbReference type="InterPro" id="IPR046037">
    <property type="entry name" value="DUF5995"/>
</dbReference>
<reference evidence="3" key="1">
    <citation type="journal article" date="2019" name="Int. J. Syst. Evol. Microbiol.">
        <title>The Global Catalogue of Microorganisms (GCM) 10K type strain sequencing project: providing services to taxonomists for standard genome sequencing and annotation.</title>
        <authorList>
            <consortium name="The Broad Institute Genomics Platform"/>
            <consortium name="The Broad Institute Genome Sequencing Center for Infectious Disease"/>
            <person name="Wu L."/>
            <person name="Ma J."/>
        </authorList>
    </citation>
    <scope>NUCLEOTIDE SEQUENCE [LARGE SCALE GENOMIC DNA]</scope>
    <source>
        <strain evidence="3">CCUG 56029</strain>
    </source>
</reference>
<sequence length="246" mass="27633">MNDHSCTASDAGEENVEEALNRLRQLEARYSAQEDARAIFTGAYVVITAAMQEALNAGRFLDGAWVERYLTAFARLYLEAAHQYETDLELGTGAAPAAWQIAFETCRHFNVSPLVHLLLGINAHVNRDLAVALVQAGISERLHERYEDHTRVNDVLSEAVNALQARVTSSTPSLARLDGVMGHWDEQVACRTVAWARELAWSQAVRLTRVHGALYDQHLERMERRAYQYALIIRGRAVMLSEQSDR</sequence>
<dbReference type="Proteomes" id="UP001595998">
    <property type="component" value="Unassembled WGS sequence"/>
</dbReference>
<dbReference type="EMBL" id="JBHSEH010000004">
    <property type="protein sequence ID" value="MFC4425217.1"/>
    <property type="molecule type" value="Genomic_DNA"/>
</dbReference>
<dbReference type="RefSeq" id="WP_380036363.1">
    <property type="nucleotide sequence ID" value="NZ_JBHSEH010000004.1"/>
</dbReference>
<feature type="coiled-coil region" evidence="1">
    <location>
        <begin position="9"/>
        <end position="36"/>
    </location>
</feature>
<protein>
    <submittedName>
        <fullName evidence="2">DUF5995 family protein</fullName>
    </submittedName>
</protein>
<keyword evidence="1" id="KW-0175">Coiled coil</keyword>
<evidence type="ECO:0000256" key="1">
    <source>
        <dbReference type="SAM" id="Coils"/>
    </source>
</evidence>
<proteinExistence type="predicted"/>
<comment type="caution">
    <text evidence="2">The sequence shown here is derived from an EMBL/GenBank/DDBJ whole genome shotgun (WGS) entry which is preliminary data.</text>
</comment>
<organism evidence="2 3">
    <name type="scientific">Deinococcus navajonensis</name>
    <dbReference type="NCBI Taxonomy" id="309884"/>
    <lineage>
        <taxon>Bacteria</taxon>
        <taxon>Thermotogati</taxon>
        <taxon>Deinococcota</taxon>
        <taxon>Deinococci</taxon>
        <taxon>Deinococcales</taxon>
        <taxon>Deinococcaceae</taxon>
        <taxon>Deinococcus</taxon>
    </lineage>
</organism>
<accession>A0ABV8XKH8</accession>
<keyword evidence="3" id="KW-1185">Reference proteome</keyword>
<evidence type="ECO:0000313" key="2">
    <source>
        <dbReference type="EMBL" id="MFC4425217.1"/>
    </source>
</evidence>